<evidence type="ECO:0000256" key="5">
    <source>
        <dbReference type="ARBA" id="ARBA00022840"/>
    </source>
</evidence>
<sequence>MSDSPRSSPDPVEGEPHQQSSLPLEVNSGESVSVNTSSESGVEVLVPETDSQVKEDMNVIPGKISGRPSALIDLTENSDDELEFLAQKAIKREPSMSLKKKNVITISEDVPIDLTQESDNTQIDFPTPSGILDGKAIKKEPSTPLNKKVISIAKDGSIDLTQDSDDDELIIPTPSEILDRKTFKKELSMTPEKEKFTLNFEDDSKDVESKAEADDKVKFPSLLEILDYKAIKKEPAMPPKKKDVLKFGDGSTDIKDDADDYGGTESEDNYSDVDDSLPMQIPQKRKQHGPMARTAREYHRRRNAKLSIAQRRGYTWKKERLAKLQEKLEKYIASKKPRHLPKANAKDFNPDQFFNNDPWSRDDSSGSVDDLDDGARLQAKTRKGVWEEFEAHYSHLDLKRTKTDNNDLVKSAASFGLGKVKRAKNGWLLEGMKCSLRNHQLRCVSWMTKRECSNEEPHGGIVADVMGLGKTVQCLALVVANPQEPLLTVKATLVIVPASLKSQWWSELAIHTPDLIDTSMVFESKRVDNAISKMSKCSIVITTYGELIKSLPQPDAAKIRMWEKKQLDIREMTLKWTKKHIEDKGGLLHCIPWYRIIIDECTPVMNRYEEFHSMLRFLRDPLTANIPPHTFRNLYCDIHDVCTPLLIKTEESKLTPMEIGSRQGLGIILSDLIIRRTLKDKIMGFPIIKLEPTYREIREVKRYLPERLLYRYMKDHLQELLIQDFEDGDERKNLGSLLPQMTRLRQLIANPDLIARQIMIVLGSEGMKELKRTLKSEVFATKAQPQRRILIARLNRWILAEKVDAYKTLTAEETCAKCKQPDESLLVLRKCGCKFCGGCIANNPTSDIEDDGEECGRCPSCRKGYTVGSDINAYVPAENPGKAATRAKKEVRKGKDIRGFRPTLTPDQKWPLEWLKDFDEDKDVEILPTAKLRGTILQIEAWLREAPSDKIIVFTQFRFFAILVGIMLERKKVKFIYYTGDMTSKDRDNAVQHMRTDPIAQVMIAGLKCGGTGLNFQFANRGIITDIWWNTCIDEQALGRFQRLGQEKSVYFIRIVVSKTIDSTIAKLQDTKKKAIAHVIQDNDLDEIELAHILGYVDGEPDEEPDTSDDESGDYHEDDGF</sequence>
<dbReference type="EMBL" id="JAZHXI010000008">
    <property type="protein sequence ID" value="KAL2068826.1"/>
    <property type="molecule type" value="Genomic_DNA"/>
</dbReference>
<keyword evidence="4" id="KW-0347">Helicase</keyword>
<feature type="region of interest" description="Disordered" evidence="7">
    <location>
        <begin position="341"/>
        <end position="372"/>
    </location>
</feature>
<feature type="compositionally biased region" description="Polar residues" evidence="7">
    <location>
        <begin position="17"/>
        <end position="40"/>
    </location>
</feature>
<dbReference type="InterPro" id="IPR001650">
    <property type="entry name" value="Helicase_C-like"/>
</dbReference>
<keyword evidence="12" id="KW-1185">Reference proteome</keyword>
<dbReference type="PROSITE" id="PS51194">
    <property type="entry name" value="HELICASE_CTER"/>
    <property type="match status" value="1"/>
</dbReference>
<dbReference type="PROSITE" id="PS50089">
    <property type="entry name" value="ZF_RING_2"/>
    <property type="match status" value="1"/>
</dbReference>
<feature type="domain" description="Helicase ATP-binding" evidence="9">
    <location>
        <begin position="451"/>
        <end position="644"/>
    </location>
</feature>
<dbReference type="InterPro" id="IPR027417">
    <property type="entry name" value="P-loop_NTPase"/>
</dbReference>
<gene>
    <name evidence="11" type="ORF">VTL71DRAFT_15164</name>
</gene>
<dbReference type="PROSITE" id="PS51192">
    <property type="entry name" value="HELICASE_ATP_BIND_1"/>
    <property type="match status" value="1"/>
</dbReference>
<feature type="region of interest" description="Disordered" evidence="7">
    <location>
        <begin position="1098"/>
        <end position="1121"/>
    </location>
</feature>
<comment type="caution">
    <text evidence="11">The sequence shown here is derived from an EMBL/GenBank/DDBJ whole genome shotgun (WGS) entry which is preliminary data.</text>
</comment>
<evidence type="ECO:0000259" key="10">
    <source>
        <dbReference type="PROSITE" id="PS51194"/>
    </source>
</evidence>
<dbReference type="Gene3D" id="3.40.50.300">
    <property type="entry name" value="P-loop containing nucleotide triphosphate hydrolases"/>
    <property type="match status" value="1"/>
</dbReference>
<keyword evidence="5" id="KW-0067">ATP-binding</keyword>
<evidence type="ECO:0000313" key="12">
    <source>
        <dbReference type="Proteomes" id="UP001595075"/>
    </source>
</evidence>
<dbReference type="SUPFAM" id="SSF57850">
    <property type="entry name" value="RING/U-box"/>
    <property type="match status" value="1"/>
</dbReference>
<comment type="similarity">
    <text evidence="1">Belongs to the SNF2/RAD54 helicase family.</text>
</comment>
<evidence type="ECO:0000259" key="9">
    <source>
        <dbReference type="PROSITE" id="PS51192"/>
    </source>
</evidence>
<proteinExistence type="inferred from homology"/>
<accession>A0ABR4CH34</accession>
<dbReference type="InterPro" id="IPR050628">
    <property type="entry name" value="SNF2_RAD54_helicase_TF"/>
</dbReference>
<organism evidence="11 12">
    <name type="scientific">Oculimacula yallundae</name>
    <dbReference type="NCBI Taxonomy" id="86028"/>
    <lineage>
        <taxon>Eukaryota</taxon>
        <taxon>Fungi</taxon>
        <taxon>Dikarya</taxon>
        <taxon>Ascomycota</taxon>
        <taxon>Pezizomycotina</taxon>
        <taxon>Leotiomycetes</taxon>
        <taxon>Helotiales</taxon>
        <taxon>Ploettnerulaceae</taxon>
        <taxon>Oculimacula</taxon>
    </lineage>
</organism>
<feature type="domain" description="Helicase C-terminal" evidence="10">
    <location>
        <begin position="938"/>
        <end position="1088"/>
    </location>
</feature>
<keyword evidence="6" id="KW-0863">Zinc-finger</keyword>
<dbReference type="Pfam" id="PF00176">
    <property type="entry name" value="SNF2-rel_dom"/>
    <property type="match status" value="1"/>
</dbReference>
<dbReference type="SMART" id="SM00490">
    <property type="entry name" value="HELICc"/>
    <property type="match status" value="1"/>
</dbReference>
<evidence type="ECO:0000256" key="7">
    <source>
        <dbReference type="SAM" id="MobiDB-lite"/>
    </source>
</evidence>
<dbReference type="PANTHER" id="PTHR45626">
    <property type="entry name" value="TRANSCRIPTION TERMINATION FACTOR 2-RELATED"/>
    <property type="match status" value="1"/>
</dbReference>
<dbReference type="InterPro" id="IPR001841">
    <property type="entry name" value="Znf_RING"/>
</dbReference>
<protein>
    <submittedName>
        <fullName evidence="11">Uncharacterized protein</fullName>
    </submittedName>
</protein>
<evidence type="ECO:0000256" key="1">
    <source>
        <dbReference type="ARBA" id="ARBA00007025"/>
    </source>
</evidence>
<evidence type="ECO:0000256" key="3">
    <source>
        <dbReference type="ARBA" id="ARBA00022801"/>
    </source>
</evidence>
<dbReference type="SMART" id="SM00487">
    <property type="entry name" value="DEXDc"/>
    <property type="match status" value="1"/>
</dbReference>
<dbReference type="InterPro" id="IPR013083">
    <property type="entry name" value="Znf_RING/FYVE/PHD"/>
</dbReference>
<feature type="region of interest" description="Disordered" evidence="7">
    <location>
        <begin position="1"/>
        <end position="43"/>
    </location>
</feature>
<evidence type="ECO:0000256" key="2">
    <source>
        <dbReference type="ARBA" id="ARBA00022741"/>
    </source>
</evidence>
<keyword evidence="2" id="KW-0547">Nucleotide-binding</keyword>
<feature type="domain" description="RING-type" evidence="8">
    <location>
        <begin position="815"/>
        <end position="862"/>
    </location>
</feature>
<feature type="compositionally biased region" description="Acidic residues" evidence="7">
    <location>
        <begin position="1099"/>
        <end position="1112"/>
    </location>
</feature>
<dbReference type="InterPro" id="IPR014001">
    <property type="entry name" value="Helicase_ATP-bd"/>
</dbReference>
<feature type="region of interest" description="Disordered" evidence="7">
    <location>
        <begin position="115"/>
        <end position="138"/>
    </location>
</feature>
<feature type="compositionally biased region" description="Polar residues" evidence="7">
    <location>
        <begin position="115"/>
        <end position="124"/>
    </location>
</feature>
<dbReference type="InterPro" id="IPR049730">
    <property type="entry name" value="SNF2/RAD54-like_C"/>
</dbReference>
<keyword evidence="6" id="KW-0479">Metal-binding</keyword>
<dbReference type="Proteomes" id="UP001595075">
    <property type="component" value="Unassembled WGS sequence"/>
</dbReference>
<dbReference type="PANTHER" id="PTHR45626:SF17">
    <property type="entry name" value="HELICASE-LIKE TRANSCRIPTION FACTOR"/>
    <property type="match status" value="1"/>
</dbReference>
<keyword evidence="3" id="KW-0378">Hydrolase</keyword>
<feature type="compositionally biased region" description="Acidic residues" evidence="7">
    <location>
        <begin position="256"/>
        <end position="275"/>
    </location>
</feature>
<evidence type="ECO:0000256" key="4">
    <source>
        <dbReference type="ARBA" id="ARBA00022806"/>
    </source>
</evidence>
<dbReference type="Gene3D" id="3.40.50.10810">
    <property type="entry name" value="Tandem AAA-ATPase domain"/>
    <property type="match status" value="1"/>
</dbReference>
<dbReference type="InterPro" id="IPR038718">
    <property type="entry name" value="SNF2-like_sf"/>
</dbReference>
<evidence type="ECO:0000256" key="6">
    <source>
        <dbReference type="PROSITE-ProRule" id="PRU00175"/>
    </source>
</evidence>
<dbReference type="InterPro" id="IPR000330">
    <property type="entry name" value="SNF2_N"/>
</dbReference>
<dbReference type="SUPFAM" id="SSF52540">
    <property type="entry name" value="P-loop containing nucleoside triphosphate hydrolases"/>
    <property type="match status" value="2"/>
</dbReference>
<dbReference type="Gene3D" id="3.30.40.10">
    <property type="entry name" value="Zinc/RING finger domain, C3HC4 (zinc finger)"/>
    <property type="match status" value="1"/>
</dbReference>
<name>A0ABR4CH34_9HELO</name>
<dbReference type="Pfam" id="PF00271">
    <property type="entry name" value="Helicase_C"/>
    <property type="match status" value="1"/>
</dbReference>
<dbReference type="CDD" id="cd18008">
    <property type="entry name" value="DEXDc_SHPRH-like"/>
    <property type="match status" value="1"/>
</dbReference>
<dbReference type="CDD" id="cd18793">
    <property type="entry name" value="SF2_C_SNF"/>
    <property type="match status" value="1"/>
</dbReference>
<reference evidence="11 12" key="1">
    <citation type="journal article" date="2024" name="Commun. Biol.">
        <title>Comparative genomic analysis of thermophilic fungi reveals convergent evolutionary adaptations and gene losses.</title>
        <authorList>
            <person name="Steindorff A.S."/>
            <person name="Aguilar-Pontes M.V."/>
            <person name="Robinson A.J."/>
            <person name="Andreopoulos B."/>
            <person name="LaButti K."/>
            <person name="Kuo A."/>
            <person name="Mondo S."/>
            <person name="Riley R."/>
            <person name="Otillar R."/>
            <person name="Haridas S."/>
            <person name="Lipzen A."/>
            <person name="Grimwood J."/>
            <person name="Schmutz J."/>
            <person name="Clum A."/>
            <person name="Reid I.D."/>
            <person name="Moisan M.C."/>
            <person name="Butler G."/>
            <person name="Nguyen T.T.M."/>
            <person name="Dewar K."/>
            <person name="Conant G."/>
            <person name="Drula E."/>
            <person name="Henrissat B."/>
            <person name="Hansel C."/>
            <person name="Singer S."/>
            <person name="Hutchinson M.I."/>
            <person name="de Vries R.P."/>
            <person name="Natvig D.O."/>
            <person name="Powell A.J."/>
            <person name="Tsang A."/>
            <person name="Grigoriev I.V."/>
        </authorList>
    </citation>
    <scope>NUCLEOTIDE SEQUENCE [LARGE SCALE GENOMIC DNA]</scope>
    <source>
        <strain evidence="11 12">CBS 494.80</strain>
    </source>
</reference>
<evidence type="ECO:0000313" key="11">
    <source>
        <dbReference type="EMBL" id="KAL2068826.1"/>
    </source>
</evidence>
<evidence type="ECO:0000259" key="8">
    <source>
        <dbReference type="PROSITE" id="PS50089"/>
    </source>
</evidence>
<feature type="region of interest" description="Disordered" evidence="7">
    <location>
        <begin position="239"/>
        <end position="277"/>
    </location>
</feature>
<keyword evidence="6" id="KW-0862">Zinc</keyword>